<protein>
    <submittedName>
        <fullName evidence="1">Uncharacterized protein</fullName>
    </submittedName>
</protein>
<dbReference type="Proteomes" id="UP000281553">
    <property type="component" value="Unassembled WGS sequence"/>
</dbReference>
<keyword evidence="2" id="KW-1185">Reference proteome</keyword>
<sequence>MTAPGQQHQQDQNFREIEETYHTSQFLPRLNLAKRKYADVRQ</sequence>
<evidence type="ECO:0000313" key="2">
    <source>
        <dbReference type="Proteomes" id="UP000281553"/>
    </source>
</evidence>
<organism evidence="1 2">
    <name type="scientific">Dibothriocephalus latus</name>
    <name type="common">Fish tapeworm</name>
    <name type="synonym">Diphyllobothrium latum</name>
    <dbReference type="NCBI Taxonomy" id="60516"/>
    <lineage>
        <taxon>Eukaryota</taxon>
        <taxon>Metazoa</taxon>
        <taxon>Spiralia</taxon>
        <taxon>Lophotrochozoa</taxon>
        <taxon>Platyhelminthes</taxon>
        <taxon>Cestoda</taxon>
        <taxon>Eucestoda</taxon>
        <taxon>Diphyllobothriidea</taxon>
        <taxon>Diphyllobothriidae</taxon>
        <taxon>Dibothriocephalus</taxon>
    </lineage>
</organism>
<dbReference type="AlphaFoldDB" id="A0A3P6R2S6"/>
<gene>
    <name evidence="1" type="ORF">DILT_LOCUS1001</name>
</gene>
<name>A0A3P6R2S6_DIBLA</name>
<evidence type="ECO:0000313" key="1">
    <source>
        <dbReference type="EMBL" id="VDK39104.1"/>
    </source>
</evidence>
<dbReference type="EMBL" id="UYRU01005646">
    <property type="protein sequence ID" value="VDK39104.1"/>
    <property type="molecule type" value="Genomic_DNA"/>
</dbReference>
<reference evidence="1 2" key="1">
    <citation type="submission" date="2018-11" db="EMBL/GenBank/DDBJ databases">
        <authorList>
            <consortium name="Pathogen Informatics"/>
        </authorList>
    </citation>
    <scope>NUCLEOTIDE SEQUENCE [LARGE SCALE GENOMIC DNA]</scope>
</reference>
<proteinExistence type="predicted"/>
<accession>A0A3P6R2S6</accession>